<evidence type="ECO:0000313" key="4">
    <source>
        <dbReference type="Proteomes" id="UP000762676"/>
    </source>
</evidence>
<feature type="region of interest" description="Disordered" evidence="1">
    <location>
        <begin position="229"/>
        <end position="260"/>
    </location>
</feature>
<accession>A0AAV4H997</accession>
<reference evidence="3 4" key="1">
    <citation type="journal article" date="2021" name="Elife">
        <title>Chloroplast acquisition without the gene transfer in kleptoplastic sea slugs, Plakobranchus ocellatus.</title>
        <authorList>
            <person name="Maeda T."/>
            <person name="Takahashi S."/>
            <person name="Yoshida T."/>
            <person name="Shimamura S."/>
            <person name="Takaki Y."/>
            <person name="Nagai Y."/>
            <person name="Toyoda A."/>
            <person name="Suzuki Y."/>
            <person name="Arimoto A."/>
            <person name="Ishii H."/>
            <person name="Satoh N."/>
            <person name="Nishiyama T."/>
            <person name="Hasebe M."/>
            <person name="Maruyama T."/>
            <person name="Minagawa J."/>
            <person name="Obokata J."/>
            <person name="Shigenobu S."/>
        </authorList>
    </citation>
    <scope>NUCLEOTIDE SEQUENCE [LARGE SCALE GENOMIC DNA]</scope>
</reference>
<dbReference type="InterPro" id="IPR041588">
    <property type="entry name" value="Integrase_H2C2"/>
</dbReference>
<dbReference type="EMBL" id="BMAT01008883">
    <property type="protein sequence ID" value="GFR94304.1"/>
    <property type="molecule type" value="Genomic_DNA"/>
</dbReference>
<dbReference type="Gene3D" id="1.10.340.70">
    <property type="match status" value="1"/>
</dbReference>
<proteinExistence type="predicted"/>
<feature type="domain" description="Integrase zinc-binding" evidence="2">
    <location>
        <begin position="63"/>
        <end position="94"/>
    </location>
</feature>
<gene>
    <name evidence="3" type="ORF">ElyMa_004399400</name>
</gene>
<evidence type="ECO:0000259" key="2">
    <source>
        <dbReference type="Pfam" id="PF17921"/>
    </source>
</evidence>
<dbReference type="Pfam" id="PF17921">
    <property type="entry name" value="Integrase_H2C2"/>
    <property type="match status" value="1"/>
</dbReference>
<sequence>MLQLASGKSVPVMMNCAALSDPEKTKSLRLPILRGEIGGREVDVVRRCRGSETTGRRRSTDWRTKDKVLSNFYWPGVDGDVTRYCRSCDVCQRTVKKGIVLRVPLEKAQGRQRHYYDRTAKCRKFSVGEKVLVLLPTDSNIVLMQWKGPFKVVATVVVNDYRINMCGKVKTFHANLLKKYIARDQDIHQAAVDEGPLTSSSAISAAKFDPCVKKDTIAKKINNIRAASSRELNNNYNNNNNNNNNKPKQSSAGSDDVYEP</sequence>
<feature type="compositionally biased region" description="Low complexity" evidence="1">
    <location>
        <begin position="233"/>
        <end position="245"/>
    </location>
</feature>
<dbReference type="AlphaFoldDB" id="A0AAV4H997"/>
<dbReference type="PANTHER" id="PTHR37984">
    <property type="entry name" value="PROTEIN CBG26694"/>
    <property type="match status" value="1"/>
</dbReference>
<comment type="caution">
    <text evidence="3">The sequence shown here is derived from an EMBL/GenBank/DDBJ whole genome shotgun (WGS) entry which is preliminary data.</text>
</comment>
<evidence type="ECO:0000256" key="1">
    <source>
        <dbReference type="SAM" id="MobiDB-lite"/>
    </source>
</evidence>
<protein>
    <submittedName>
        <fullName evidence="3">Zinc finger protein</fullName>
    </submittedName>
</protein>
<dbReference type="Proteomes" id="UP000762676">
    <property type="component" value="Unassembled WGS sequence"/>
</dbReference>
<dbReference type="InterPro" id="IPR050951">
    <property type="entry name" value="Retrovirus_Pol_polyprotein"/>
</dbReference>
<organism evidence="3 4">
    <name type="scientific">Elysia marginata</name>
    <dbReference type="NCBI Taxonomy" id="1093978"/>
    <lineage>
        <taxon>Eukaryota</taxon>
        <taxon>Metazoa</taxon>
        <taxon>Spiralia</taxon>
        <taxon>Lophotrochozoa</taxon>
        <taxon>Mollusca</taxon>
        <taxon>Gastropoda</taxon>
        <taxon>Heterobranchia</taxon>
        <taxon>Euthyneura</taxon>
        <taxon>Panpulmonata</taxon>
        <taxon>Sacoglossa</taxon>
        <taxon>Placobranchoidea</taxon>
        <taxon>Plakobranchidae</taxon>
        <taxon>Elysia</taxon>
    </lineage>
</organism>
<keyword evidence="4" id="KW-1185">Reference proteome</keyword>
<evidence type="ECO:0000313" key="3">
    <source>
        <dbReference type="EMBL" id="GFR94304.1"/>
    </source>
</evidence>
<dbReference type="PANTHER" id="PTHR37984:SF15">
    <property type="entry name" value="INTEGRASE CATALYTIC DOMAIN-CONTAINING PROTEIN"/>
    <property type="match status" value="1"/>
</dbReference>
<name>A0AAV4H997_9GAST</name>